<evidence type="ECO:0000256" key="5">
    <source>
        <dbReference type="ARBA" id="ARBA00022839"/>
    </source>
</evidence>
<dbReference type="EMBL" id="JAHCVK010000001">
    <property type="protein sequence ID" value="MBT0652554.1"/>
    <property type="molecule type" value="Genomic_DNA"/>
</dbReference>
<keyword evidence="3" id="KW-0540">Nuclease</keyword>
<evidence type="ECO:0000256" key="6">
    <source>
        <dbReference type="NCBIfam" id="TIGR01280"/>
    </source>
</evidence>
<proteinExistence type="inferred from homology"/>
<dbReference type="GO" id="GO:0008855">
    <property type="term" value="F:exodeoxyribonuclease VII activity"/>
    <property type="evidence" value="ECO:0007669"/>
    <property type="project" value="UniProtKB-EC"/>
</dbReference>
<dbReference type="Proteomes" id="UP000756860">
    <property type="component" value="Unassembled WGS sequence"/>
</dbReference>
<dbReference type="RefSeq" id="WP_012468324.1">
    <property type="nucleotide sequence ID" value="NZ_JAHCVK010000001.1"/>
</dbReference>
<sequence>MSDTTEPTYEQKVEKLDEILTKLDNSETPIDKLAEDVKEGTRLIRELDKKLKQVETEVLDAFKELESD</sequence>
<accession>A0ABS5SB01</accession>
<organism evidence="8 9">
    <name type="scientific">Geomobilimonas luticola</name>
    <dbReference type="NCBI Taxonomy" id="1114878"/>
    <lineage>
        <taxon>Bacteria</taxon>
        <taxon>Pseudomonadati</taxon>
        <taxon>Thermodesulfobacteriota</taxon>
        <taxon>Desulfuromonadia</taxon>
        <taxon>Geobacterales</taxon>
        <taxon>Geobacteraceae</taxon>
        <taxon>Geomobilimonas</taxon>
    </lineage>
</organism>
<evidence type="ECO:0000313" key="9">
    <source>
        <dbReference type="Proteomes" id="UP000756860"/>
    </source>
</evidence>
<keyword evidence="4 8" id="KW-0378">Hydrolase</keyword>
<feature type="coiled-coil region" evidence="7">
    <location>
        <begin position="30"/>
        <end position="64"/>
    </location>
</feature>
<keyword evidence="9" id="KW-1185">Reference proteome</keyword>
<dbReference type="NCBIfam" id="TIGR01280">
    <property type="entry name" value="xseB"/>
    <property type="match status" value="1"/>
</dbReference>
<comment type="caution">
    <text evidence="8">The sequence shown here is derived from an EMBL/GenBank/DDBJ whole genome shotgun (WGS) entry which is preliminary data.</text>
</comment>
<evidence type="ECO:0000256" key="3">
    <source>
        <dbReference type="ARBA" id="ARBA00022722"/>
    </source>
</evidence>
<dbReference type="Pfam" id="PF02609">
    <property type="entry name" value="Exonuc_VII_S"/>
    <property type="match status" value="1"/>
</dbReference>
<evidence type="ECO:0000313" key="8">
    <source>
        <dbReference type="EMBL" id="MBT0652554.1"/>
    </source>
</evidence>
<gene>
    <name evidence="8" type="primary">xseB</name>
    <name evidence="8" type="ORF">KI810_05765</name>
</gene>
<keyword evidence="5" id="KW-0269">Exonuclease</keyword>
<dbReference type="Gene3D" id="1.10.287.1040">
    <property type="entry name" value="Exonuclease VII, small subunit"/>
    <property type="match status" value="1"/>
</dbReference>
<keyword evidence="7" id="KW-0175">Coiled coil</keyword>
<evidence type="ECO:0000256" key="2">
    <source>
        <dbReference type="ARBA" id="ARBA00022490"/>
    </source>
</evidence>
<dbReference type="EC" id="3.1.11.6" evidence="6"/>
<keyword evidence="2" id="KW-0963">Cytoplasm</keyword>
<evidence type="ECO:0000256" key="4">
    <source>
        <dbReference type="ARBA" id="ARBA00022801"/>
    </source>
</evidence>
<dbReference type="SUPFAM" id="SSF116842">
    <property type="entry name" value="XseB-like"/>
    <property type="match status" value="1"/>
</dbReference>
<evidence type="ECO:0000256" key="7">
    <source>
        <dbReference type="SAM" id="Coils"/>
    </source>
</evidence>
<dbReference type="InterPro" id="IPR003761">
    <property type="entry name" value="Exonuc_VII_S"/>
</dbReference>
<dbReference type="InterPro" id="IPR037004">
    <property type="entry name" value="Exonuc_VII_ssu_sf"/>
</dbReference>
<reference evidence="8 9" key="1">
    <citation type="submission" date="2021-05" db="EMBL/GenBank/DDBJ databases">
        <title>The draft genome of Geobacter luticola JCM 17780.</title>
        <authorList>
            <person name="Xu Z."/>
            <person name="Masuda Y."/>
            <person name="Itoh H."/>
            <person name="Senoo K."/>
        </authorList>
    </citation>
    <scope>NUCLEOTIDE SEQUENCE [LARGE SCALE GENOMIC DNA]</scope>
    <source>
        <strain evidence="8 9">JCM 17780</strain>
    </source>
</reference>
<name>A0ABS5SB01_9BACT</name>
<comment type="similarity">
    <text evidence="1">Belongs to the XseB family.</text>
</comment>
<protein>
    <recommendedName>
        <fullName evidence="6">Exodeoxyribonuclease VII small subunit</fullName>
        <ecNumber evidence="6">3.1.11.6</ecNumber>
    </recommendedName>
</protein>
<evidence type="ECO:0000256" key="1">
    <source>
        <dbReference type="ARBA" id="ARBA00009998"/>
    </source>
</evidence>